<dbReference type="PRINTS" id="PR00480">
    <property type="entry name" value="ASTACIN"/>
</dbReference>
<keyword evidence="1" id="KW-0645">Protease</keyword>
<keyword evidence="5" id="KW-1185">Reference proteome</keyword>
<organism evidence="4 5">
    <name type="scientific">Massarina eburnea CBS 473.64</name>
    <dbReference type="NCBI Taxonomy" id="1395130"/>
    <lineage>
        <taxon>Eukaryota</taxon>
        <taxon>Fungi</taxon>
        <taxon>Dikarya</taxon>
        <taxon>Ascomycota</taxon>
        <taxon>Pezizomycotina</taxon>
        <taxon>Dothideomycetes</taxon>
        <taxon>Pleosporomycetidae</taxon>
        <taxon>Pleosporales</taxon>
        <taxon>Massarineae</taxon>
        <taxon>Massarinaceae</taxon>
        <taxon>Massarina</taxon>
    </lineage>
</organism>
<sequence length="375" mass="43036">MKCFDIFFALLITILSSTLACSPPYLECSNDKPSGNLSKRGTGGLRGDNIQPWPINRPQAGLRVIWFCFASKEDRDKLCNYFYGGLKMWEQQLGGWGSPTSGHSIYFQETFFKETPESMPGPRFCFKDGTWDYEKETGDWNPYVHPDTLMIRLSKKSFWSTVAYRTTNDPGRHALGITDDLDPNKKAMHISYVAHEIGHTMGMVHEHQRKDRDDYVTVNYHNIVNYEQAKTQFLADDKTMDEEGADWLLQTTYTYPKKYDTPAYEFMKPNEGQIGPPTDLLWVDHREPFDLESIMLYHSQAHVQDREKASREQDSCSILKIVKDDHGNRIGLDFVRPNWLPSKGDAAWVKRNYPYQGPQTLPQNPPQDPGSGPAS</sequence>
<feature type="chain" id="PRO_5033093373" description="Metalloendopeptidase" evidence="1">
    <location>
        <begin position="21"/>
        <end position="375"/>
    </location>
</feature>
<dbReference type="InterPro" id="IPR024079">
    <property type="entry name" value="MetalloPept_cat_dom_sf"/>
</dbReference>
<dbReference type="Proteomes" id="UP000799753">
    <property type="component" value="Unassembled WGS sequence"/>
</dbReference>
<feature type="signal peptide" evidence="1">
    <location>
        <begin position="1"/>
        <end position="20"/>
    </location>
</feature>
<dbReference type="EC" id="3.4.24.-" evidence="1"/>
<dbReference type="GO" id="GO:0046872">
    <property type="term" value="F:metal ion binding"/>
    <property type="evidence" value="ECO:0007669"/>
    <property type="project" value="UniProtKB-KW"/>
</dbReference>
<keyword evidence="1" id="KW-0378">Hydrolase</keyword>
<keyword evidence="1" id="KW-0862">Zinc</keyword>
<proteinExistence type="predicted"/>
<dbReference type="PANTHER" id="PTHR10127:SF850">
    <property type="entry name" value="METALLOENDOPEPTIDASE"/>
    <property type="match status" value="1"/>
</dbReference>
<dbReference type="InterPro" id="IPR001506">
    <property type="entry name" value="Peptidase_M12A"/>
</dbReference>
<feature type="region of interest" description="Disordered" evidence="2">
    <location>
        <begin position="351"/>
        <end position="375"/>
    </location>
</feature>
<dbReference type="Pfam" id="PF01400">
    <property type="entry name" value="Astacin"/>
    <property type="match status" value="1"/>
</dbReference>
<keyword evidence="1" id="KW-0482">Metalloprotease</keyword>
<dbReference type="Gene3D" id="3.40.390.10">
    <property type="entry name" value="Collagenase (Catalytic Domain)"/>
    <property type="match status" value="1"/>
</dbReference>
<evidence type="ECO:0000256" key="1">
    <source>
        <dbReference type="RuleBase" id="RU361183"/>
    </source>
</evidence>
<feature type="domain" description="Peptidase M12A" evidence="3">
    <location>
        <begin position="185"/>
        <end position="256"/>
    </location>
</feature>
<accession>A0A6A6RGH3</accession>
<dbReference type="AlphaFoldDB" id="A0A6A6RGH3"/>
<evidence type="ECO:0000259" key="3">
    <source>
        <dbReference type="Pfam" id="PF01400"/>
    </source>
</evidence>
<keyword evidence="1" id="KW-0479">Metal-binding</keyword>
<dbReference type="PROSITE" id="PS51257">
    <property type="entry name" value="PROKAR_LIPOPROTEIN"/>
    <property type="match status" value="1"/>
</dbReference>
<comment type="cofactor">
    <cofactor evidence="1">
        <name>Zn(2+)</name>
        <dbReference type="ChEBI" id="CHEBI:29105"/>
    </cofactor>
    <text evidence="1">Binds 1 zinc ion per subunit.</text>
</comment>
<evidence type="ECO:0000313" key="4">
    <source>
        <dbReference type="EMBL" id="KAF2634559.1"/>
    </source>
</evidence>
<evidence type="ECO:0000256" key="2">
    <source>
        <dbReference type="SAM" id="MobiDB-lite"/>
    </source>
</evidence>
<dbReference type="GO" id="GO:0006508">
    <property type="term" value="P:proteolysis"/>
    <property type="evidence" value="ECO:0007669"/>
    <property type="project" value="UniProtKB-KW"/>
</dbReference>
<name>A0A6A6RGH3_9PLEO</name>
<gene>
    <name evidence="4" type="ORF">P280DRAFT_463296</name>
</gene>
<dbReference type="PANTHER" id="PTHR10127">
    <property type="entry name" value="DISCOIDIN, CUB, EGF, LAMININ , AND ZINC METALLOPROTEASE DOMAIN CONTAINING"/>
    <property type="match status" value="1"/>
</dbReference>
<dbReference type="GO" id="GO:0004222">
    <property type="term" value="F:metalloendopeptidase activity"/>
    <property type="evidence" value="ECO:0007669"/>
    <property type="project" value="UniProtKB-UniRule"/>
</dbReference>
<protein>
    <recommendedName>
        <fullName evidence="1">Metalloendopeptidase</fullName>
        <ecNumber evidence="1">3.4.24.-</ecNumber>
    </recommendedName>
</protein>
<keyword evidence="1" id="KW-0732">Signal</keyword>
<reference evidence="4" key="1">
    <citation type="journal article" date="2020" name="Stud. Mycol.">
        <title>101 Dothideomycetes genomes: a test case for predicting lifestyles and emergence of pathogens.</title>
        <authorList>
            <person name="Haridas S."/>
            <person name="Albert R."/>
            <person name="Binder M."/>
            <person name="Bloem J."/>
            <person name="Labutti K."/>
            <person name="Salamov A."/>
            <person name="Andreopoulos B."/>
            <person name="Baker S."/>
            <person name="Barry K."/>
            <person name="Bills G."/>
            <person name="Bluhm B."/>
            <person name="Cannon C."/>
            <person name="Castanera R."/>
            <person name="Culley D."/>
            <person name="Daum C."/>
            <person name="Ezra D."/>
            <person name="Gonzalez J."/>
            <person name="Henrissat B."/>
            <person name="Kuo A."/>
            <person name="Liang C."/>
            <person name="Lipzen A."/>
            <person name="Lutzoni F."/>
            <person name="Magnuson J."/>
            <person name="Mondo S."/>
            <person name="Nolan M."/>
            <person name="Ohm R."/>
            <person name="Pangilinan J."/>
            <person name="Park H.-J."/>
            <person name="Ramirez L."/>
            <person name="Alfaro M."/>
            <person name="Sun H."/>
            <person name="Tritt A."/>
            <person name="Yoshinaga Y."/>
            <person name="Zwiers L.-H."/>
            <person name="Turgeon B."/>
            <person name="Goodwin S."/>
            <person name="Spatafora J."/>
            <person name="Crous P."/>
            <person name="Grigoriev I."/>
        </authorList>
    </citation>
    <scope>NUCLEOTIDE SEQUENCE</scope>
    <source>
        <strain evidence="4">CBS 473.64</strain>
    </source>
</reference>
<dbReference type="EMBL" id="MU006819">
    <property type="protein sequence ID" value="KAF2634559.1"/>
    <property type="molecule type" value="Genomic_DNA"/>
</dbReference>
<dbReference type="OrthoDB" id="291007at2759"/>
<evidence type="ECO:0000313" key="5">
    <source>
        <dbReference type="Proteomes" id="UP000799753"/>
    </source>
</evidence>
<dbReference type="SUPFAM" id="SSF55486">
    <property type="entry name" value="Metalloproteases ('zincins'), catalytic domain"/>
    <property type="match status" value="1"/>
</dbReference>